<keyword evidence="2" id="KW-1133">Transmembrane helix</keyword>
<dbReference type="OrthoDB" id="5343688at2759"/>
<keyword evidence="3" id="KW-0808">Transferase</keyword>
<feature type="region of interest" description="Disordered" evidence="1">
    <location>
        <begin position="1"/>
        <end position="23"/>
    </location>
</feature>
<organism evidence="3 4">
    <name type="scientific">Metarhizium album (strain ARSEF 1941)</name>
    <dbReference type="NCBI Taxonomy" id="1081103"/>
    <lineage>
        <taxon>Eukaryota</taxon>
        <taxon>Fungi</taxon>
        <taxon>Dikarya</taxon>
        <taxon>Ascomycota</taxon>
        <taxon>Pezizomycotina</taxon>
        <taxon>Sordariomycetes</taxon>
        <taxon>Hypocreomycetidae</taxon>
        <taxon>Hypocreales</taxon>
        <taxon>Clavicipitaceae</taxon>
        <taxon>Metarhizium</taxon>
    </lineage>
</organism>
<dbReference type="GO" id="GO:0016740">
    <property type="term" value="F:transferase activity"/>
    <property type="evidence" value="ECO:0007669"/>
    <property type="project" value="UniProtKB-KW"/>
</dbReference>
<proteinExistence type="predicted"/>
<gene>
    <name evidence="3" type="ORF">MAM_06085</name>
</gene>
<reference evidence="3 4" key="1">
    <citation type="journal article" date="2014" name="Proc. Natl. Acad. Sci. U.S.A.">
        <title>Trajectory and genomic determinants of fungal-pathogen speciation and host adaptation.</title>
        <authorList>
            <person name="Hu X."/>
            <person name="Xiao G."/>
            <person name="Zheng P."/>
            <person name="Shang Y."/>
            <person name="Su Y."/>
            <person name="Zhang X."/>
            <person name="Liu X."/>
            <person name="Zhan S."/>
            <person name="St Leger R.J."/>
            <person name="Wang C."/>
        </authorList>
    </citation>
    <scope>NUCLEOTIDE SEQUENCE [LARGE SCALE GENOMIC DNA]</scope>
    <source>
        <strain evidence="3 4">ARSEF 1941</strain>
    </source>
</reference>
<dbReference type="Proteomes" id="UP000030816">
    <property type="component" value="Unassembled WGS sequence"/>
</dbReference>
<dbReference type="HOGENOM" id="CLU_040076_1_0_1"/>
<keyword evidence="4" id="KW-1185">Reference proteome</keyword>
<comment type="caution">
    <text evidence="3">The sequence shown here is derived from an EMBL/GenBank/DDBJ whole genome shotgun (WGS) entry which is preliminary data.</text>
</comment>
<accession>A0A0B2WSQ0</accession>
<evidence type="ECO:0000313" key="3">
    <source>
        <dbReference type="EMBL" id="KHN95980.1"/>
    </source>
</evidence>
<name>A0A0B2WSQ0_METAS</name>
<feature type="transmembrane region" description="Helical" evidence="2">
    <location>
        <begin position="62"/>
        <end position="82"/>
    </location>
</feature>
<dbReference type="RefSeq" id="XP_040677046.1">
    <property type="nucleotide sequence ID" value="XM_040824883.1"/>
</dbReference>
<sequence>MSSTTAVPTPANPSVAANNASNRDHLPLPPLTFSVVTREVDKQDAMRLVADSIAQQRQTASLAIIFHPACFAGLAAACAAVYRHNARGDFGTALVTLCGLVLAYLAGVRLLTADYIRLAEGLRWKEWIAGPDGREDHVLAARFGDELIATAVLRLVAAAGPNKKTRPSSLRRGGSGVIRAWTTKYRCRGKGVGGDMLRLAILTTRSICGEGAQVTFDPDHANSARPLHNMFNRPFVRRDERAKEALAHALEACDRGQSSFQME</sequence>
<keyword evidence="2" id="KW-0472">Membrane</keyword>
<keyword evidence="2" id="KW-0812">Transmembrane</keyword>
<evidence type="ECO:0000256" key="1">
    <source>
        <dbReference type="SAM" id="MobiDB-lite"/>
    </source>
</evidence>
<evidence type="ECO:0000313" key="4">
    <source>
        <dbReference type="Proteomes" id="UP000030816"/>
    </source>
</evidence>
<protein>
    <submittedName>
        <fullName evidence="3">Acetyltransferase, GNAT family</fullName>
    </submittedName>
</protein>
<feature type="compositionally biased region" description="Low complexity" evidence="1">
    <location>
        <begin position="1"/>
        <end position="21"/>
    </location>
</feature>
<dbReference type="EMBL" id="AZHE01000018">
    <property type="protein sequence ID" value="KHN95980.1"/>
    <property type="molecule type" value="Genomic_DNA"/>
</dbReference>
<evidence type="ECO:0000256" key="2">
    <source>
        <dbReference type="SAM" id="Phobius"/>
    </source>
</evidence>
<feature type="transmembrane region" description="Helical" evidence="2">
    <location>
        <begin position="94"/>
        <end position="116"/>
    </location>
</feature>
<dbReference type="AlphaFoldDB" id="A0A0B2WSQ0"/>
<dbReference type="GeneID" id="63740540"/>